<gene>
    <name evidence="2" type="ORF">B0T11DRAFT_282669</name>
</gene>
<feature type="compositionally biased region" description="Basic and acidic residues" evidence="1">
    <location>
        <begin position="42"/>
        <end position="52"/>
    </location>
</feature>
<evidence type="ECO:0000313" key="3">
    <source>
        <dbReference type="Proteomes" id="UP000813385"/>
    </source>
</evidence>
<dbReference type="AlphaFoldDB" id="A0A8K0TGD0"/>
<comment type="caution">
    <text evidence="2">The sequence shown here is derived from an EMBL/GenBank/DDBJ whole genome shotgun (WGS) entry which is preliminary data.</text>
</comment>
<dbReference type="EMBL" id="JAGPXD010000003">
    <property type="protein sequence ID" value="KAH7363483.1"/>
    <property type="molecule type" value="Genomic_DNA"/>
</dbReference>
<evidence type="ECO:0000313" key="2">
    <source>
        <dbReference type="EMBL" id="KAH7363483.1"/>
    </source>
</evidence>
<proteinExistence type="predicted"/>
<protein>
    <submittedName>
        <fullName evidence="2">Uncharacterized protein</fullName>
    </submittedName>
</protein>
<feature type="region of interest" description="Disordered" evidence="1">
    <location>
        <begin position="30"/>
        <end position="52"/>
    </location>
</feature>
<name>A0A8K0TGD0_9PEZI</name>
<evidence type="ECO:0000256" key="1">
    <source>
        <dbReference type="SAM" id="MobiDB-lite"/>
    </source>
</evidence>
<sequence length="212" mass="23494">MRRHATFFAGCLSFARLICGPRKWRQDNAWQGTRAPSGGFWSERRAEGERRAQVKEPRIDRRGPCFARRTPHPRGLRPGDGRRACFDVFHGLAPTPWASQVRPPPPRLRPADPAQQIEAGHDFNGPRDGGGATASSKTRSCAADDIALVGEPTKVQGPSRALAGFWRAFRTLRGFRGPCQWAPIERPLLRALPRQLERPLSRSCPAAAPLPP</sequence>
<keyword evidence="3" id="KW-1185">Reference proteome</keyword>
<dbReference type="Proteomes" id="UP000813385">
    <property type="component" value="Unassembled WGS sequence"/>
</dbReference>
<accession>A0A8K0TGD0</accession>
<organism evidence="2 3">
    <name type="scientific">Plectosphaerella cucumerina</name>
    <dbReference type="NCBI Taxonomy" id="40658"/>
    <lineage>
        <taxon>Eukaryota</taxon>
        <taxon>Fungi</taxon>
        <taxon>Dikarya</taxon>
        <taxon>Ascomycota</taxon>
        <taxon>Pezizomycotina</taxon>
        <taxon>Sordariomycetes</taxon>
        <taxon>Hypocreomycetidae</taxon>
        <taxon>Glomerellales</taxon>
        <taxon>Plectosphaerellaceae</taxon>
        <taxon>Plectosphaerella</taxon>
    </lineage>
</organism>
<reference evidence="2" key="1">
    <citation type="journal article" date="2021" name="Nat. Commun.">
        <title>Genetic determinants of endophytism in the Arabidopsis root mycobiome.</title>
        <authorList>
            <person name="Mesny F."/>
            <person name="Miyauchi S."/>
            <person name="Thiergart T."/>
            <person name="Pickel B."/>
            <person name="Atanasova L."/>
            <person name="Karlsson M."/>
            <person name="Huettel B."/>
            <person name="Barry K.W."/>
            <person name="Haridas S."/>
            <person name="Chen C."/>
            <person name="Bauer D."/>
            <person name="Andreopoulos W."/>
            <person name="Pangilinan J."/>
            <person name="LaButti K."/>
            <person name="Riley R."/>
            <person name="Lipzen A."/>
            <person name="Clum A."/>
            <person name="Drula E."/>
            <person name="Henrissat B."/>
            <person name="Kohler A."/>
            <person name="Grigoriev I.V."/>
            <person name="Martin F.M."/>
            <person name="Hacquard S."/>
        </authorList>
    </citation>
    <scope>NUCLEOTIDE SEQUENCE</scope>
    <source>
        <strain evidence="2">MPI-CAGE-AT-0016</strain>
    </source>
</reference>
<feature type="region of interest" description="Disordered" evidence="1">
    <location>
        <begin position="96"/>
        <end position="138"/>
    </location>
</feature>